<feature type="region of interest" description="Disordered" evidence="1">
    <location>
        <begin position="25"/>
        <end position="64"/>
    </location>
</feature>
<feature type="compositionally biased region" description="Polar residues" evidence="1">
    <location>
        <begin position="35"/>
        <end position="64"/>
    </location>
</feature>
<sequence>MGEFSASECSWKKMVIAKSENEWTATIKNERPDDNTANTSVDGDSSLDNLKGENSQQAVGQSYQNNLIAGEDSYAMVQECDPLLVETGKMRRPRGSLKNESPEERASRLAKMSAYAANRLANETAEQRALRLKRMSAYAARRLAHETSEQRATRLARMSAYAARRLAQESPEQRKARLTRMSAYAAKRHAMRKRGSSDKSQIEDSTPAEYDPLA</sequence>
<gene>
    <name evidence="3" type="ORF">g.5501</name>
</gene>
<accession>A0A1E1WDP6</accession>
<reference evidence="3" key="1">
    <citation type="submission" date="2015-09" db="EMBL/GenBank/DDBJ databases">
        <title>De novo assembly of Pectinophora gossypiella (Pink Bollworm) gut transcriptome.</title>
        <authorList>
            <person name="Tassone E.E."/>
        </authorList>
    </citation>
    <scope>NUCLEOTIDE SEQUENCE</scope>
</reference>
<dbReference type="InterPro" id="IPR048998">
    <property type="entry name" value="STPR"/>
</dbReference>
<evidence type="ECO:0000256" key="1">
    <source>
        <dbReference type="SAM" id="MobiDB-lite"/>
    </source>
</evidence>
<name>A0A1E1WDP6_PECGO</name>
<protein>
    <recommendedName>
        <fullName evidence="2">STPR domain-containing protein</fullName>
    </recommendedName>
</protein>
<feature type="domain" description="STPR" evidence="2">
    <location>
        <begin position="97"/>
        <end position="154"/>
    </location>
</feature>
<evidence type="ECO:0000259" key="2">
    <source>
        <dbReference type="Pfam" id="PF21107"/>
    </source>
</evidence>
<organism evidence="3">
    <name type="scientific">Pectinophora gossypiella</name>
    <name type="common">Cotton pink bollworm</name>
    <name type="synonym">Depressaria gossypiella</name>
    <dbReference type="NCBI Taxonomy" id="13191"/>
    <lineage>
        <taxon>Eukaryota</taxon>
        <taxon>Metazoa</taxon>
        <taxon>Ecdysozoa</taxon>
        <taxon>Arthropoda</taxon>
        <taxon>Hexapoda</taxon>
        <taxon>Insecta</taxon>
        <taxon>Pterygota</taxon>
        <taxon>Neoptera</taxon>
        <taxon>Endopterygota</taxon>
        <taxon>Lepidoptera</taxon>
        <taxon>Glossata</taxon>
        <taxon>Ditrysia</taxon>
        <taxon>Gelechioidea</taxon>
        <taxon>Gelechiidae</taxon>
        <taxon>Apatetrinae</taxon>
        <taxon>Pectinophora</taxon>
    </lineage>
</organism>
<proteinExistence type="predicted"/>
<evidence type="ECO:0000313" key="3">
    <source>
        <dbReference type="EMBL" id="JAT85086.1"/>
    </source>
</evidence>
<dbReference type="Pfam" id="PF21107">
    <property type="entry name" value="STPRs"/>
    <property type="match status" value="1"/>
</dbReference>
<feature type="region of interest" description="Disordered" evidence="1">
    <location>
        <begin position="86"/>
        <end position="106"/>
    </location>
</feature>
<dbReference type="OrthoDB" id="10057854at2759"/>
<feature type="region of interest" description="Disordered" evidence="1">
    <location>
        <begin position="186"/>
        <end position="214"/>
    </location>
</feature>
<dbReference type="EMBL" id="GDQN01005968">
    <property type="protein sequence ID" value="JAT85086.1"/>
    <property type="molecule type" value="Transcribed_RNA"/>
</dbReference>
<dbReference type="AlphaFoldDB" id="A0A1E1WDP6"/>